<organism evidence="3 4">
    <name type="scientific">Thelephora terrestris</name>
    <dbReference type="NCBI Taxonomy" id="56493"/>
    <lineage>
        <taxon>Eukaryota</taxon>
        <taxon>Fungi</taxon>
        <taxon>Dikarya</taxon>
        <taxon>Basidiomycota</taxon>
        <taxon>Agaricomycotina</taxon>
        <taxon>Agaricomycetes</taxon>
        <taxon>Thelephorales</taxon>
        <taxon>Thelephoraceae</taxon>
        <taxon>Thelephora</taxon>
    </lineage>
</organism>
<feature type="compositionally biased region" description="Low complexity" evidence="1">
    <location>
        <begin position="56"/>
        <end position="67"/>
    </location>
</feature>
<dbReference type="OrthoDB" id="10268011at2759"/>
<dbReference type="InterPro" id="IPR046629">
    <property type="entry name" value="DUF6741"/>
</dbReference>
<dbReference type="Proteomes" id="UP000736335">
    <property type="component" value="Unassembled WGS sequence"/>
</dbReference>
<evidence type="ECO:0000259" key="2">
    <source>
        <dbReference type="Pfam" id="PF20526"/>
    </source>
</evidence>
<name>A0A9P6LCD4_9AGAM</name>
<keyword evidence="4" id="KW-1185">Reference proteome</keyword>
<feature type="compositionally biased region" description="Polar residues" evidence="1">
    <location>
        <begin position="42"/>
        <end position="55"/>
    </location>
</feature>
<evidence type="ECO:0000256" key="1">
    <source>
        <dbReference type="SAM" id="MobiDB-lite"/>
    </source>
</evidence>
<evidence type="ECO:0000313" key="4">
    <source>
        <dbReference type="Proteomes" id="UP000736335"/>
    </source>
</evidence>
<evidence type="ECO:0000313" key="3">
    <source>
        <dbReference type="EMBL" id="KAF9792632.1"/>
    </source>
</evidence>
<proteinExistence type="predicted"/>
<comment type="caution">
    <text evidence="3">The sequence shown here is derived from an EMBL/GenBank/DDBJ whole genome shotgun (WGS) entry which is preliminary data.</text>
</comment>
<dbReference type="Pfam" id="PF20526">
    <property type="entry name" value="DUF6741"/>
    <property type="match status" value="1"/>
</dbReference>
<feature type="region of interest" description="Disordered" evidence="1">
    <location>
        <begin position="42"/>
        <end position="71"/>
    </location>
</feature>
<dbReference type="EMBL" id="WIUZ02000001">
    <property type="protein sequence ID" value="KAF9792632.1"/>
    <property type="molecule type" value="Genomic_DNA"/>
</dbReference>
<accession>A0A9P6LCD4</accession>
<reference evidence="3" key="2">
    <citation type="submission" date="2020-11" db="EMBL/GenBank/DDBJ databases">
        <authorList>
            <consortium name="DOE Joint Genome Institute"/>
            <person name="Kuo A."/>
            <person name="Miyauchi S."/>
            <person name="Kiss E."/>
            <person name="Drula E."/>
            <person name="Kohler A."/>
            <person name="Sanchez-Garcia M."/>
            <person name="Andreopoulos B."/>
            <person name="Barry K.W."/>
            <person name="Bonito G."/>
            <person name="Buee M."/>
            <person name="Carver A."/>
            <person name="Chen C."/>
            <person name="Cichocki N."/>
            <person name="Clum A."/>
            <person name="Culley D."/>
            <person name="Crous P.W."/>
            <person name="Fauchery L."/>
            <person name="Girlanda M."/>
            <person name="Hayes R."/>
            <person name="Keri Z."/>
            <person name="Labutti K."/>
            <person name="Lipzen A."/>
            <person name="Lombard V."/>
            <person name="Magnuson J."/>
            <person name="Maillard F."/>
            <person name="Morin E."/>
            <person name="Murat C."/>
            <person name="Nolan M."/>
            <person name="Ohm R."/>
            <person name="Pangilinan J."/>
            <person name="Pereira M."/>
            <person name="Perotto S."/>
            <person name="Peter M."/>
            <person name="Riley R."/>
            <person name="Sitrit Y."/>
            <person name="Stielow B."/>
            <person name="Szollosi G."/>
            <person name="Zifcakova L."/>
            <person name="Stursova M."/>
            <person name="Spatafora J.W."/>
            <person name="Tedersoo L."/>
            <person name="Vaario L.-M."/>
            <person name="Yamada A."/>
            <person name="Yan M."/>
            <person name="Wang P."/>
            <person name="Xu J."/>
            <person name="Bruns T."/>
            <person name="Baldrian P."/>
            <person name="Vilgalys R."/>
            <person name="Henrissat B."/>
            <person name="Grigoriev I.V."/>
            <person name="Hibbett D."/>
            <person name="Nagy L.G."/>
            <person name="Martin F.M."/>
        </authorList>
    </citation>
    <scope>NUCLEOTIDE SEQUENCE</scope>
    <source>
        <strain evidence="3">UH-Tt-Lm1</strain>
    </source>
</reference>
<reference evidence="3" key="1">
    <citation type="journal article" date="2020" name="Nat. Commun.">
        <title>Large-scale genome sequencing of mycorrhizal fungi provides insights into the early evolution of symbiotic traits.</title>
        <authorList>
            <person name="Miyauchi S."/>
            <person name="Kiss E."/>
            <person name="Kuo A."/>
            <person name="Drula E."/>
            <person name="Kohler A."/>
            <person name="Sanchez-Garcia M."/>
            <person name="Morin E."/>
            <person name="Andreopoulos B."/>
            <person name="Barry K.W."/>
            <person name="Bonito G."/>
            <person name="Buee M."/>
            <person name="Carver A."/>
            <person name="Chen C."/>
            <person name="Cichocki N."/>
            <person name="Clum A."/>
            <person name="Culley D."/>
            <person name="Crous P.W."/>
            <person name="Fauchery L."/>
            <person name="Girlanda M."/>
            <person name="Hayes R.D."/>
            <person name="Keri Z."/>
            <person name="LaButti K."/>
            <person name="Lipzen A."/>
            <person name="Lombard V."/>
            <person name="Magnuson J."/>
            <person name="Maillard F."/>
            <person name="Murat C."/>
            <person name="Nolan M."/>
            <person name="Ohm R.A."/>
            <person name="Pangilinan J."/>
            <person name="Pereira M.F."/>
            <person name="Perotto S."/>
            <person name="Peter M."/>
            <person name="Pfister S."/>
            <person name="Riley R."/>
            <person name="Sitrit Y."/>
            <person name="Stielow J.B."/>
            <person name="Szollosi G."/>
            <person name="Zifcakova L."/>
            <person name="Stursova M."/>
            <person name="Spatafora J.W."/>
            <person name="Tedersoo L."/>
            <person name="Vaario L.M."/>
            <person name="Yamada A."/>
            <person name="Yan M."/>
            <person name="Wang P."/>
            <person name="Xu J."/>
            <person name="Bruns T."/>
            <person name="Baldrian P."/>
            <person name="Vilgalys R."/>
            <person name="Dunand C."/>
            <person name="Henrissat B."/>
            <person name="Grigoriev I.V."/>
            <person name="Hibbett D."/>
            <person name="Nagy L.G."/>
            <person name="Martin F.M."/>
        </authorList>
    </citation>
    <scope>NUCLEOTIDE SEQUENCE</scope>
    <source>
        <strain evidence="3">UH-Tt-Lm1</strain>
    </source>
</reference>
<gene>
    <name evidence="3" type="ORF">BJ322DRAFT_1030484</name>
</gene>
<sequence length="226" mass="24705">MPANLLLVNRHSFHSPTSPSSAFPHSDWQHFSPPDVWTSGTISPTAMHTEFSPNQSLNSGTSSLSSALDEDLSRPWRNGGNISPPFCGRLPHPSPGCVRITHSCKVSPLHDVIHFRWKSQLGIPLDSLLAGTRQIDHCDTLLSSPTGATSLMHISWEGYPPSRYCVAVKGRLLRFTVQGLGRSIADNVQHYITTNKIPLPLNKIVLVAFGRGSCGDDWVAVIDKIP</sequence>
<feature type="domain" description="DUF6741" evidence="2">
    <location>
        <begin position="149"/>
        <end position="214"/>
    </location>
</feature>
<protein>
    <recommendedName>
        <fullName evidence="2">DUF6741 domain-containing protein</fullName>
    </recommendedName>
</protein>
<dbReference type="AlphaFoldDB" id="A0A9P6LCD4"/>